<keyword evidence="1" id="KW-0812">Transmembrane</keyword>
<reference evidence="3 4" key="1">
    <citation type="journal article" date="2023" name="G3 (Bethesda)">
        <title>A chromosome-level genome assembly of Zasmidium syzygii isolated from banana leaves.</title>
        <authorList>
            <person name="van Westerhoven A.C."/>
            <person name="Mehrabi R."/>
            <person name="Talebi R."/>
            <person name="Steentjes M.B.F."/>
            <person name="Corcolon B."/>
            <person name="Chong P.A."/>
            <person name="Kema G.H.J."/>
            <person name="Seidl M.F."/>
        </authorList>
    </citation>
    <scope>NUCLEOTIDE SEQUENCE [LARGE SCALE GENOMIC DNA]</scope>
    <source>
        <strain evidence="3 4">P124</strain>
    </source>
</reference>
<comment type="caution">
    <text evidence="3">The sequence shown here is derived from an EMBL/GenBank/DDBJ whole genome shotgun (WGS) entry which is preliminary data.</text>
</comment>
<sequence length="1087" mass="120439">MTTFESQDPSATVSMQDLDTLIWSVTMLRVLSDPTNASAKWPDLPIEATECSLYYCVREYSMAVEGNQIKQNSSELSSFRRLKDSWLPYRLSPTGDITWVTLNGTAQESLAWDRTSSANRTDLALGDQHQQFNVSLDAVRSISMSFSTNFFANLSFGGVTGYWMDLGSGPDFKPDVLRILKETEDFNDRFETLALSMSNAIRMSKMDTTAVHGRLGQPVIKYRIEWPWITVPIIVVLASLIQLLITMHSSRARPIFKSSILAVLSRGPYVNGVFDGAETVKDLRDAASHENVCLFDMTEPMISPRHAKKFSIGSSTYTALSSPELTNDGHRLSPLHRRRSSHWADDSSTVVGDGNGDARANSGVMHGLGISSDESPLVSPRRAFLSSYHERSRSGGERVARDMSSFQERHKSAEMSSIVFWQIYLLSSAKLHSQTSLRHACMEALEALEAYWWSFELSASLASPASLVYKCAANIADGLPGHNDPGLNSCSSAQVESFCFRSYIRMNTLYQGLKLGPDDIRVLTLLPGAGGCSIVCELVKISLSEQPRYDALSYVWGDPTKTKPITVNGLQIQVTANLESALRHLRHETEPLTIWIDAVCIDQTNTEERNAQVKLMGEIYRKAATVFLWIGEGNAESDSAFDSMATIADGSLDDKIRRETCSFYASVGDRPWFSRVWILQEMALANEDPIVVCGSRRVLWTVFMAAWKVIARELFTEIGQTHTIANADGSEEVEVVAKLKIDVLDDLRQAVKAGPGEDLRKLLLISRTSESTDPRDRIYGLLGMLKSDENRESISVDYSLPTAKVYTQAMAHMFSKGIGPSFLSGTWLPGLSPAMRGLPSWVPDFSAQTGAKATSVWGVGFHPPHPLSVSGPGAGADNGRFLDNGETLQVKALPVDVVEEMLVVEKTLPEAIAQLGHIEDLVAAARRQPVVDEKLRPYFEKYRSAEPLWRVLVSNKRFNSGYDVAPEKYELQYEALRGVQGSLPQHVYDTVGVDEPELEYINSLRQHLLGHAFFTTKNGLYGLAVPEIRRGDEVTIWFGATIPFIIRRDGDTCRLIGGAYVGGIMAGEMVDELYCEELLDSKTLLVR</sequence>
<feature type="domain" description="Heterokaryon incompatibility" evidence="2">
    <location>
        <begin position="549"/>
        <end position="681"/>
    </location>
</feature>
<dbReference type="PANTHER" id="PTHR24148">
    <property type="entry name" value="ANKYRIN REPEAT DOMAIN-CONTAINING PROTEIN 39 HOMOLOG-RELATED"/>
    <property type="match status" value="1"/>
</dbReference>
<dbReference type="PANTHER" id="PTHR24148:SF73">
    <property type="entry name" value="HET DOMAIN PROTEIN (AFU_ORTHOLOGUE AFUA_8G01020)"/>
    <property type="match status" value="1"/>
</dbReference>
<feature type="transmembrane region" description="Helical" evidence="1">
    <location>
        <begin position="226"/>
        <end position="245"/>
    </location>
</feature>
<dbReference type="InterPro" id="IPR010730">
    <property type="entry name" value="HET"/>
</dbReference>
<dbReference type="EMBL" id="JAXOVC010000007">
    <property type="protein sequence ID" value="KAK4499156.1"/>
    <property type="molecule type" value="Genomic_DNA"/>
</dbReference>
<keyword evidence="4" id="KW-1185">Reference proteome</keyword>
<protein>
    <recommendedName>
        <fullName evidence="2">Heterokaryon incompatibility domain-containing protein</fullName>
    </recommendedName>
</protein>
<dbReference type="InterPro" id="IPR052895">
    <property type="entry name" value="HetReg/Transcr_Mod"/>
</dbReference>
<dbReference type="Pfam" id="PF06985">
    <property type="entry name" value="HET"/>
    <property type="match status" value="1"/>
</dbReference>
<keyword evidence="1" id="KW-0472">Membrane</keyword>
<dbReference type="Pfam" id="PF26639">
    <property type="entry name" value="Het-6_barrel"/>
    <property type="match status" value="1"/>
</dbReference>
<keyword evidence="1" id="KW-1133">Transmembrane helix</keyword>
<evidence type="ECO:0000256" key="1">
    <source>
        <dbReference type="SAM" id="Phobius"/>
    </source>
</evidence>
<name>A0ABR0ECC6_ZASCE</name>
<evidence type="ECO:0000313" key="3">
    <source>
        <dbReference type="EMBL" id="KAK4499156.1"/>
    </source>
</evidence>
<organism evidence="3 4">
    <name type="scientific">Zasmidium cellare</name>
    <name type="common">Wine cellar mold</name>
    <name type="synonym">Racodium cellare</name>
    <dbReference type="NCBI Taxonomy" id="395010"/>
    <lineage>
        <taxon>Eukaryota</taxon>
        <taxon>Fungi</taxon>
        <taxon>Dikarya</taxon>
        <taxon>Ascomycota</taxon>
        <taxon>Pezizomycotina</taxon>
        <taxon>Dothideomycetes</taxon>
        <taxon>Dothideomycetidae</taxon>
        <taxon>Mycosphaerellales</taxon>
        <taxon>Mycosphaerellaceae</taxon>
        <taxon>Zasmidium</taxon>
    </lineage>
</organism>
<evidence type="ECO:0000313" key="4">
    <source>
        <dbReference type="Proteomes" id="UP001305779"/>
    </source>
</evidence>
<dbReference type="Proteomes" id="UP001305779">
    <property type="component" value="Unassembled WGS sequence"/>
</dbReference>
<gene>
    <name evidence="3" type="ORF">PRZ48_009668</name>
</gene>
<accession>A0ABR0ECC6</accession>
<evidence type="ECO:0000259" key="2">
    <source>
        <dbReference type="Pfam" id="PF06985"/>
    </source>
</evidence>
<proteinExistence type="predicted"/>